<evidence type="ECO:0000259" key="4">
    <source>
        <dbReference type="PROSITE" id="PS50097"/>
    </source>
</evidence>
<dbReference type="SMART" id="SM00225">
    <property type="entry name" value="BTB"/>
    <property type="match status" value="2"/>
</dbReference>
<keyword evidence="1" id="KW-0677">Repeat</keyword>
<dbReference type="Gene3D" id="3.30.710.10">
    <property type="entry name" value="Potassium Channel Kv1.1, Chain A"/>
    <property type="match status" value="2"/>
</dbReference>
<keyword evidence="6" id="KW-1185">Reference proteome</keyword>
<dbReference type="SUPFAM" id="SSF54695">
    <property type="entry name" value="POZ domain"/>
    <property type="match status" value="2"/>
</dbReference>
<evidence type="ECO:0000256" key="3">
    <source>
        <dbReference type="PROSITE-ProRule" id="PRU00023"/>
    </source>
</evidence>
<dbReference type="InterPro" id="IPR036770">
    <property type="entry name" value="Ankyrin_rpt-contain_sf"/>
</dbReference>
<comment type="caution">
    <text evidence="5">The sequence shown here is derived from an EMBL/GenBank/DDBJ whole genome shotgun (WGS) entry which is preliminary data.</text>
</comment>
<dbReference type="PROSITE" id="PS50097">
    <property type="entry name" value="BTB"/>
    <property type="match status" value="2"/>
</dbReference>
<feature type="domain" description="BTB" evidence="4">
    <location>
        <begin position="115"/>
        <end position="182"/>
    </location>
</feature>
<evidence type="ECO:0000313" key="5">
    <source>
        <dbReference type="EMBL" id="KAJ3585955.1"/>
    </source>
</evidence>
<feature type="repeat" description="ANK" evidence="3">
    <location>
        <begin position="35"/>
        <end position="67"/>
    </location>
</feature>
<sequence length="476" mass="54651">MDACELLLSCKRGDLPRVRYLVEERDVDINLRDTRDGSPLYCACLCGHEELVQYLLAHGAKCEANTFNGERCIYSSLSVSIQRRLRDYKAIATRAVQRESFDSFLHMILEQGQYSDVKFMVHDQIFPAHRCVLVVRSEYFAAMLETKWKGKNLITLKHPLINPAAFAALLKYIYTGCMDINISFIEDCRMLAKQCRMKDLMDEIQHKCKQLYEYVSDKPGVCVKVLTLGPHKDQLQDDMMQLSLGALPAELRVGYGQFPFEPFTTDVHGTYPDIVFRVDGYSFLCHKAFFCGRSDYFKALLEDHFSEGEMLTSQPGVLVLTLHDLSYQDFISLLYYIYGDVTELFPDHTLDMLYVADMYLLPGLKRLCGTTLAETICEDNVLQTWETARLFSLPRLEERCTEMMARSIEKLVGRAEFAEMIQEDSRCAADRLKTDSIPLVDDIRYHITNNGQTFSATEVHRRLQALEQLLVSLGLH</sequence>
<protein>
    <recommendedName>
        <fullName evidence="4">BTB domain-containing protein</fullName>
    </recommendedName>
</protein>
<dbReference type="FunFam" id="3.30.710.10:FF:000063">
    <property type="entry name" value="Ankyrin repeat and BTB/POZ domain-containing protein 1"/>
    <property type="match status" value="1"/>
</dbReference>
<evidence type="ECO:0000256" key="2">
    <source>
        <dbReference type="ARBA" id="ARBA00023043"/>
    </source>
</evidence>
<dbReference type="AlphaFoldDB" id="A0A9Q0I5F8"/>
<keyword evidence="2 3" id="KW-0040">ANK repeat</keyword>
<evidence type="ECO:0000256" key="1">
    <source>
        <dbReference type="ARBA" id="ARBA00022737"/>
    </source>
</evidence>
<organism evidence="5 6">
    <name type="scientific">Muraenolepis orangiensis</name>
    <name type="common">Patagonian moray cod</name>
    <dbReference type="NCBI Taxonomy" id="630683"/>
    <lineage>
        <taxon>Eukaryota</taxon>
        <taxon>Metazoa</taxon>
        <taxon>Chordata</taxon>
        <taxon>Craniata</taxon>
        <taxon>Vertebrata</taxon>
        <taxon>Euteleostomi</taxon>
        <taxon>Actinopterygii</taxon>
        <taxon>Neopterygii</taxon>
        <taxon>Teleostei</taxon>
        <taxon>Neoteleostei</taxon>
        <taxon>Acanthomorphata</taxon>
        <taxon>Zeiogadaria</taxon>
        <taxon>Gadariae</taxon>
        <taxon>Gadiformes</taxon>
        <taxon>Muraenolepidoidei</taxon>
        <taxon>Muraenolepididae</taxon>
        <taxon>Muraenolepis</taxon>
    </lineage>
</organism>
<dbReference type="PROSITE" id="PS50088">
    <property type="entry name" value="ANK_REPEAT"/>
    <property type="match status" value="1"/>
</dbReference>
<reference evidence="5" key="1">
    <citation type="submission" date="2022-07" db="EMBL/GenBank/DDBJ databases">
        <title>Chromosome-level genome of Muraenolepis orangiensis.</title>
        <authorList>
            <person name="Kim J."/>
        </authorList>
    </citation>
    <scope>NUCLEOTIDE SEQUENCE</scope>
    <source>
        <strain evidence="5">KU_S4_2022</strain>
        <tissue evidence="5">Muscle</tissue>
    </source>
</reference>
<dbReference type="GO" id="GO:0005737">
    <property type="term" value="C:cytoplasm"/>
    <property type="evidence" value="ECO:0007669"/>
    <property type="project" value="TreeGrafter"/>
</dbReference>
<dbReference type="InterPro" id="IPR002110">
    <property type="entry name" value="Ankyrin_rpt"/>
</dbReference>
<dbReference type="OrthoDB" id="684045at2759"/>
<dbReference type="PROSITE" id="PS50297">
    <property type="entry name" value="ANK_REP_REGION"/>
    <property type="match status" value="1"/>
</dbReference>
<evidence type="ECO:0000313" key="6">
    <source>
        <dbReference type="Proteomes" id="UP001148018"/>
    </source>
</evidence>
<dbReference type="CDD" id="cd18497">
    <property type="entry name" value="BACK_ABTB1_BPOZ"/>
    <property type="match status" value="1"/>
</dbReference>
<dbReference type="InterPro" id="IPR011333">
    <property type="entry name" value="SKP1/BTB/POZ_sf"/>
</dbReference>
<dbReference type="SUPFAM" id="SSF48403">
    <property type="entry name" value="Ankyrin repeat"/>
    <property type="match status" value="1"/>
</dbReference>
<gene>
    <name evidence="5" type="ORF">NHX12_012361</name>
</gene>
<dbReference type="CDD" id="cd18295">
    <property type="entry name" value="BTB1_POZ_ABTB1_BPOZ1"/>
    <property type="match status" value="1"/>
</dbReference>
<dbReference type="PANTHER" id="PTHR46231:SF1">
    <property type="entry name" value="ANKYRIN REPEAT AND BTB_POZ DOMAIN-CONTAINING PROTEIN 1"/>
    <property type="match status" value="1"/>
</dbReference>
<dbReference type="Pfam" id="PF00651">
    <property type="entry name" value="BTB"/>
    <property type="match status" value="2"/>
</dbReference>
<dbReference type="PANTHER" id="PTHR46231">
    <property type="entry name" value="ANKYRIN REPEAT AND BTB/POZ DOMAIN-CONTAINING PROTEIN 1"/>
    <property type="match status" value="1"/>
</dbReference>
<proteinExistence type="predicted"/>
<dbReference type="SMART" id="SM00248">
    <property type="entry name" value="ANK"/>
    <property type="match status" value="1"/>
</dbReference>
<dbReference type="Proteomes" id="UP001148018">
    <property type="component" value="Unassembled WGS sequence"/>
</dbReference>
<dbReference type="InterPro" id="IPR044515">
    <property type="entry name" value="ABTB1"/>
</dbReference>
<dbReference type="Pfam" id="PF12796">
    <property type="entry name" value="Ank_2"/>
    <property type="match status" value="1"/>
</dbReference>
<dbReference type="Gene3D" id="1.25.40.20">
    <property type="entry name" value="Ankyrin repeat-containing domain"/>
    <property type="match status" value="1"/>
</dbReference>
<dbReference type="InterPro" id="IPR000210">
    <property type="entry name" value="BTB/POZ_dom"/>
</dbReference>
<dbReference type="CDD" id="cd18296">
    <property type="entry name" value="BTB2_POZ_ABTB1_BPOZ1"/>
    <property type="match status" value="1"/>
</dbReference>
<name>A0A9Q0I5F8_9TELE</name>
<feature type="domain" description="BTB" evidence="4">
    <location>
        <begin position="272"/>
        <end position="346"/>
    </location>
</feature>
<accession>A0A9Q0I5F8</accession>
<dbReference type="EMBL" id="JANIIK010000117">
    <property type="protein sequence ID" value="KAJ3585955.1"/>
    <property type="molecule type" value="Genomic_DNA"/>
</dbReference>
<dbReference type="GO" id="GO:0000151">
    <property type="term" value="C:ubiquitin ligase complex"/>
    <property type="evidence" value="ECO:0007669"/>
    <property type="project" value="TreeGrafter"/>
</dbReference>